<dbReference type="AlphaFoldDB" id="A0A2T5VHR3"/>
<evidence type="ECO:0000256" key="4">
    <source>
        <dbReference type="SAM" id="Phobius"/>
    </source>
</evidence>
<keyword evidence="4" id="KW-0812">Transmembrane</keyword>
<dbReference type="Gene3D" id="6.10.340.10">
    <property type="match status" value="1"/>
</dbReference>
<gene>
    <name evidence="7" type="ORF">C8N35_1011346</name>
</gene>
<evidence type="ECO:0000259" key="5">
    <source>
        <dbReference type="PROSITE" id="PS50111"/>
    </source>
</evidence>
<dbReference type="Gene3D" id="1.10.287.950">
    <property type="entry name" value="Methyl-accepting chemotaxis protein"/>
    <property type="match status" value="1"/>
</dbReference>
<dbReference type="RefSeq" id="WP_107988747.1">
    <property type="nucleotide sequence ID" value="NZ_QAYG01000001.1"/>
</dbReference>
<accession>A0A2T5VHR3</accession>
<dbReference type="SMART" id="SM00304">
    <property type="entry name" value="HAMP"/>
    <property type="match status" value="1"/>
</dbReference>
<dbReference type="Pfam" id="PF00015">
    <property type="entry name" value="MCPsignal"/>
    <property type="match status" value="1"/>
</dbReference>
<dbReference type="SMART" id="SM01358">
    <property type="entry name" value="HBM"/>
    <property type="match status" value="1"/>
</dbReference>
<feature type="transmembrane region" description="Helical" evidence="4">
    <location>
        <begin position="20"/>
        <end position="39"/>
    </location>
</feature>
<dbReference type="GO" id="GO:0016020">
    <property type="term" value="C:membrane"/>
    <property type="evidence" value="ECO:0007669"/>
    <property type="project" value="InterPro"/>
</dbReference>
<dbReference type="SMART" id="SM00283">
    <property type="entry name" value="MA"/>
    <property type="match status" value="1"/>
</dbReference>
<feature type="domain" description="Methyl-accepting transducer" evidence="5">
    <location>
        <begin position="403"/>
        <end position="639"/>
    </location>
</feature>
<dbReference type="InterPro" id="IPR003660">
    <property type="entry name" value="HAMP_dom"/>
</dbReference>
<evidence type="ECO:0000256" key="2">
    <source>
        <dbReference type="ARBA" id="ARBA00029447"/>
    </source>
</evidence>
<dbReference type="InterPro" id="IPR032255">
    <property type="entry name" value="HBM"/>
</dbReference>
<dbReference type="Proteomes" id="UP000244081">
    <property type="component" value="Unassembled WGS sequence"/>
</dbReference>
<dbReference type="PROSITE" id="PS50111">
    <property type="entry name" value="CHEMOTAXIS_TRANSDUC_2"/>
    <property type="match status" value="1"/>
</dbReference>
<dbReference type="OrthoDB" id="3289104at2"/>
<reference evidence="7 8" key="1">
    <citation type="submission" date="2018-04" db="EMBL/GenBank/DDBJ databases">
        <title>Genomic Encyclopedia of Archaeal and Bacterial Type Strains, Phase II (KMG-II): from individual species to whole genera.</title>
        <authorList>
            <person name="Goeker M."/>
        </authorList>
    </citation>
    <scope>NUCLEOTIDE SEQUENCE [LARGE SCALE GENOMIC DNA]</scope>
    <source>
        <strain evidence="7 8">DSM 23382</strain>
    </source>
</reference>
<feature type="domain" description="HAMP" evidence="6">
    <location>
        <begin position="309"/>
        <end position="362"/>
    </location>
</feature>
<dbReference type="InterPro" id="IPR004089">
    <property type="entry name" value="MCPsignal_dom"/>
</dbReference>
<keyword evidence="8" id="KW-1185">Reference proteome</keyword>
<organism evidence="7 8">
    <name type="scientific">Breoghania corrubedonensis</name>
    <dbReference type="NCBI Taxonomy" id="665038"/>
    <lineage>
        <taxon>Bacteria</taxon>
        <taxon>Pseudomonadati</taxon>
        <taxon>Pseudomonadota</taxon>
        <taxon>Alphaproteobacteria</taxon>
        <taxon>Hyphomicrobiales</taxon>
        <taxon>Stappiaceae</taxon>
        <taxon>Breoghania</taxon>
    </lineage>
</organism>
<feature type="transmembrane region" description="Helical" evidence="4">
    <location>
        <begin position="288"/>
        <end position="308"/>
    </location>
</feature>
<evidence type="ECO:0000256" key="1">
    <source>
        <dbReference type="ARBA" id="ARBA00023224"/>
    </source>
</evidence>
<evidence type="ECO:0000313" key="7">
    <source>
        <dbReference type="EMBL" id="PTW63295.1"/>
    </source>
</evidence>
<dbReference type="EMBL" id="QAYG01000001">
    <property type="protein sequence ID" value="PTW63295.1"/>
    <property type="molecule type" value="Genomic_DNA"/>
</dbReference>
<protein>
    <submittedName>
        <fullName evidence="7">Methyl-accepting chemotaxis sensory transducer</fullName>
    </submittedName>
</protein>
<dbReference type="CDD" id="cd06225">
    <property type="entry name" value="HAMP"/>
    <property type="match status" value="1"/>
</dbReference>
<proteinExistence type="inferred from homology"/>
<name>A0A2T5VHR3_9HYPH</name>
<dbReference type="Pfam" id="PF00672">
    <property type="entry name" value="HAMP"/>
    <property type="match status" value="1"/>
</dbReference>
<comment type="caution">
    <text evidence="7">The sequence shown here is derived from an EMBL/GenBank/DDBJ whole genome shotgun (WGS) entry which is preliminary data.</text>
</comment>
<dbReference type="PANTHER" id="PTHR32089:SF112">
    <property type="entry name" value="LYSOZYME-LIKE PROTEIN-RELATED"/>
    <property type="match status" value="1"/>
</dbReference>
<sequence>MFYSIFSRVSDIKIGTRVHALATLSVIAAIVLVAVYFAGDRLVAREVSRQLEFAHLAQLSQELRTGTLQMRRREKDFLLRKDMKYAEAYQDEVSAVRKTIGDIAALPVAVSIEAQLKALDAGIERLNNQFGLVSESYTKLGLNEDEGLQGRLRAAVHAVEQAIDTANLDVLTVKMLMMRRHEKDFMLRGNDKYISRIDERRREFDALLKTAPLPDPVKTELTRQMDEYQSGFHEYAETSKKLEANIEVLSTIFGALRPDFDVVFAAAAAGSQAAEAELTKTRGWTRQMFVYSAVSVFLMACALGYVIGRSITGPVRGLTSAMRVLADGDTSVDVPNTANSNEIGDMARAVEVFKANAVRNRELVAEQALQDERARAQKRSLMQNLADSFSESVRQIVGTVSSASTQLNGMATQVYGSSQNTNEQANSVAAAAEQVAANVQTVASATEEMSVSVAEINRQVARASSVSGRAAAAVGKTTEQMQALAAMTDRIGEVVSMISDIASQTNLLALNATIESARAGEVGKGFAVVAGEVKQLAGQTSSATENIAKLIEEIQQGTNAAASGIGEIGSVIDELETLSGAIAAAMEEQGATTQEVARNISEAAAGTQSVSSNIVIVSEASRDTNAASTQVQSSAEELSTQAERLRGEVDRFLETIRAA</sequence>
<dbReference type="PROSITE" id="PS50885">
    <property type="entry name" value="HAMP"/>
    <property type="match status" value="1"/>
</dbReference>
<dbReference type="GO" id="GO:0007165">
    <property type="term" value="P:signal transduction"/>
    <property type="evidence" value="ECO:0007669"/>
    <property type="project" value="UniProtKB-KW"/>
</dbReference>
<dbReference type="SUPFAM" id="SSF58104">
    <property type="entry name" value="Methyl-accepting chemotaxis protein (MCP) signaling domain"/>
    <property type="match status" value="1"/>
</dbReference>
<evidence type="ECO:0000256" key="3">
    <source>
        <dbReference type="PROSITE-ProRule" id="PRU00284"/>
    </source>
</evidence>
<keyword evidence="4" id="KW-0472">Membrane</keyword>
<keyword evidence="4" id="KW-1133">Transmembrane helix</keyword>
<keyword evidence="1 3" id="KW-0807">Transducer</keyword>
<comment type="similarity">
    <text evidence="2">Belongs to the methyl-accepting chemotaxis (MCP) protein family.</text>
</comment>
<evidence type="ECO:0000313" key="8">
    <source>
        <dbReference type="Proteomes" id="UP000244081"/>
    </source>
</evidence>
<evidence type="ECO:0000259" key="6">
    <source>
        <dbReference type="PROSITE" id="PS50885"/>
    </source>
</evidence>
<dbReference type="PANTHER" id="PTHR32089">
    <property type="entry name" value="METHYL-ACCEPTING CHEMOTAXIS PROTEIN MCPB"/>
    <property type="match status" value="1"/>
</dbReference>